<proteinExistence type="predicted"/>
<protein>
    <submittedName>
        <fullName evidence="2">Uncharacterized protein</fullName>
    </submittedName>
</protein>
<feature type="region of interest" description="Disordered" evidence="1">
    <location>
        <begin position="83"/>
        <end position="149"/>
    </location>
</feature>
<dbReference type="RefSeq" id="YP_009336931.1">
    <property type="nucleotide sequence ID" value="NC_032948.1"/>
</dbReference>
<dbReference type="EMBL" id="KX882979">
    <property type="protein sequence ID" value="APG76041.1"/>
    <property type="molecule type" value="Genomic_RNA"/>
</dbReference>
<feature type="compositionally biased region" description="Polar residues" evidence="1">
    <location>
        <begin position="807"/>
        <end position="821"/>
    </location>
</feature>
<dbReference type="GeneID" id="30854334"/>
<feature type="region of interest" description="Disordered" evidence="1">
    <location>
        <begin position="1"/>
        <end position="70"/>
    </location>
</feature>
<dbReference type="KEGG" id="vg:30854334"/>
<dbReference type="Proteomes" id="UP000203198">
    <property type="component" value="Segment"/>
</dbReference>
<feature type="region of interest" description="Disordered" evidence="1">
    <location>
        <begin position="749"/>
        <end position="827"/>
    </location>
</feature>
<feature type="region of interest" description="Disordered" evidence="1">
    <location>
        <begin position="423"/>
        <end position="456"/>
    </location>
</feature>
<feature type="compositionally biased region" description="Gly residues" evidence="1">
    <location>
        <begin position="1583"/>
        <end position="1593"/>
    </location>
</feature>
<evidence type="ECO:0000313" key="2">
    <source>
        <dbReference type="EMBL" id="APG76041.1"/>
    </source>
</evidence>
<accession>A0A1L3KF58</accession>
<reference evidence="2" key="1">
    <citation type="journal article" date="2016" name="Nature">
        <title>Redefining the invertebrate RNA virosphere.</title>
        <authorList>
            <person name="Shi M."/>
            <person name="Lin X.D."/>
            <person name="Tian J.H."/>
            <person name="Chen L.J."/>
            <person name="Chen X."/>
            <person name="Li C.X."/>
            <person name="Qin X.C."/>
            <person name="Li J."/>
            <person name="Cao J.P."/>
            <person name="Eden J.S."/>
            <person name="Buchmann J."/>
            <person name="Wang W."/>
            <person name="Xu J."/>
            <person name="Holmes E.C."/>
            <person name="Zhang Y.Z."/>
        </authorList>
    </citation>
    <scope>NUCLEOTIDE SEQUENCE [LARGE SCALE GENOMIC DNA]</scope>
    <source>
        <strain evidence="2">WHCC116098</strain>
    </source>
</reference>
<organism evidence="2">
    <name type="scientific">Hubei toti-like virus 18</name>
    <dbReference type="NCBI Taxonomy" id="1923306"/>
    <lineage>
        <taxon>Viruses</taxon>
        <taxon>Riboviria</taxon>
        <taxon>Orthornavirae</taxon>
        <taxon>Duplornaviricota</taxon>
        <taxon>Chrymotiviricetes</taxon>
        <taxon>Ghabrivirales</taxon>
        <taxon>Betatotivirineae</taxon>
        <taxon>Lebotiviridae</taxon>
        <taxon>Lebotivirus</taxon>
        <taxon>Lebotivirus roku</taxon>
    </lineage>
</organism>
<evidence type="ECO:0000313" key="3">
    <source>
        <dbReference type="Proteomes" id="UP000203198"/>
    </source>
</evidence>
<keyword evidence="3" id="KW-1185">Reference proteome</keyword>
<feature type="region of interest" description="Disordered" evidence="1">
    <location>
        <begin position="286"/>
        <end position="306"/>
    </location>
</feature>
<feature type="compositionally biased region" description="Low complexity" evidence="1">
    <location>
        <begin position="769"/>
        <end position="794"/>
    </location>
</feature>
<feature type="compositionally biased region" description="Gly residues" evidence="1">
    <location>
        <begin position="127"/>
        <end position="137"/>
    </location>
</feature>
<sequence>MASSQAFGEERDTSGPNARGMVSAQPPPLDNRGVVRAPGLSPTGVVSGRTATLGEVVPSSPPRPYPDCLGAGREAALTSVVGGRGLTRAPPPATGPALTGSSSGGSFLSLHPSTIGPGSTSGSSGSLTGGSTAGSPGGRDVPLGGSAVDTRELGQPRVYSSLDPFEPVVVNKGDSGSVSVIDYMKVNWGIRGLSRAGINRQAERAVLEAAGAKSTEGPGIVSRPGVIPMRDAPLGRDWDNMTREEAMKLPKIARNLYLSRELSMARERERLAREKARDDAFKARKYAETHGGSLPPEDWEEDHEDRTDRVPHAVRDAEIRLGDVSALPPTLATPEMVRGTAGLESAGTPPVAGIFTGCVKEGLEVLYRAAFSDEQLEVGNIARCEDAAKKLAQATMGAITTPALHKYQRLQEDDPAADALYAGVPTRPDSFGRRTTFRRRDDGTDAQGRTKTKEERVDTTVRRGGLKEAANKLASTMLRGGNKGYRVAQFLSRSVNNPLFCVAVCRALLQQRVTAQLLVSGLGSIAKAQALVATIHLYAARPEAVTEPALDTSDEELLRGGNLSRVPLTDPSYAMSVALTHNRPLASKLLDCDVCAVCVAACLVGEEPPKEFKIPTTEADKDAQTTETPVTVYKLRSLIKNGASARYLAAVAAAHNREQHSENGNISFVVGLGEPRSAVIDRCIDFTLAPPSQPITSNRDGATHVRLQQFTTDEMTVRVDDQRSTPVLQPAANLHQLVRIWVGGELPQEEQDENLPRESLRPPATISGRTPRTATRPKTRTASSSDVSTAGSSDQGSQPVAGPSSRPDGTSTAPPAPQSQKAGKRRKGVLKKIGSLFRIRDSAAAGAADAIQAVADACHEFEACPDPIVGSDEFLAAGVGGREIPALYIGVGQSFDVGTGAFHITASTQDFQRAIEEGNTRDPRIGSRQPQNVLGFLANVPYLVSALASSLMIDVSDLTCRSLKVALYEGLREKRVTNPIGVSYAAPLAAPMPKEYVPLDVIQQWQFTYTVIGYDVLDGACRLDGLIPIEGGQQWSLRSPEVTAVVLDYDLDNIRTAWALQTLAALPYPLLWVTEWQTVVERSPEGRERWRFCQFLRNEGLVSINDSVRHVVFVTTTRAASISLGGVEQNVAHLLPNGTFPPIPSLDATPLILNCLQIAMGSDLPLPQVWERQVSNRLGGASLNWTRINNYVTYLTTRWHQQVEIVTDDQGGSIITGWDGSPLPPNCPPAWADPSSEVFFCEDTVTAGDNIFTPRPDADVHPALRLGAWSNYAELATGFKVATYSSEFLNATHVDAQIRTSGYDRLTKAKYMRRAVEEWKQGTSVTDEVASPTHYNLLRAWWEVLVYGKKDDEQGLLSLKELIALILGVEGNNCAGLSWENNYTRAILQSNSGLRTNGPLWLDDNSGTTGSGIGGTSLKYNTDLNSPLQGYWAQEDHPDDDPILARTANKLNQLTAVGSVAARTWPGYQRDLQNVARLETTVFSALNVIAGNTAALAPVTRGLDNPLAWTFGSAVLRKDWVLYSFSTLALSRSAQSILESTTSCPGLTLRWPGISCRAEGTGARYMERFWGIPSKDVISKGGFPLGGSRGGTGDLNAPESPVFRLGASSQDTTDKTYGGQSVPPAGARSLAAGRVPESLDPLTDQRAQEEQ</sequence>
<feature type="compositionally biased region" description="Low complexity" evidence="1">
    <location>
        <begin position="95"/>
        <end position="126"/>
    </location>
</feature>
<evidence type="ECO:0000256" key="1">
    <source>
        <dbReference type="SAM" id="MobiDB-lite"/>
    </source>
</evidence>
<name>A0A1L3KF58_9VIRU</name>
<feature type="region of interest" description="Disordered" evidence="1">
    <location>
        <begin position="1583"/>
        <end position="1651"/>
    </location>
</feature>